<comment type="similarity">
    <text evidence="2">Belongs to the HEXIM family.</text>
</comment>
<dbReference type="AlphaFoldDB" id="A0ABD2APR3"/>
<evidence type="ECO:0000256" key="1">
    <source>
        <dbReference type="ARBA" id="ARBA00004123"/>
    </source>
</evidence>
<evidence type="ECO:0000256" key="3">
    <source>
        <dbReference type="ARBA" id="ARBA00022491"/>
    </source>
</evidence>
<feature type="compositionally biased region" description="Low complexity" evidence="8">
    <location>
        <begin position="53"/>
        <end position="65"/>
    </location>
</feature>
<evidence type="ECO:0000256" key="7">
    <source>
        <dbReference type="ARBA" id="ARBA00023242"/>
    </source>
</evidence>
<protein>
    <submittedName>
        <fullName evidence="9">Protein HEXIM1-like</fullName>
    </submittedName>
</protein>
<dbReference type="GO" id="GO:0005634">
    <property type="term" value="C:nucleus"/>
    <property type="evidence" value="ECO:0007669"/>
    <property type="project" value="UniProtKB-SubCell"/>
</dbReference>
<reference evidence="9 10" key="1">
    <citation type="journal article" date="2024" name="Ann. Entomol. Soc. Am.">
        <title>Genomic analyses of the southern and eastern yellowjacket wasps (Hymenoptera: Vespidae) reveal evolutionary signatures of social life.</title>
        <authorList>
            <person name="Catto M.A."/>
            <person name="Caine P.B."/>
            <person name="Orr S.E."/>
            <person name="Hunt B.G."/>
            <person name="Goodisman M.A.D."/>
        </authorList>
    </citation>
    <scope>NUCLEOTIDE SEQUENCE [LARGE SCALE GENOMIC DNA]</scope>
    <source>
        <strain evidence="9">233</strain>
        <tissue evidence="9">Head and thorax</tissue>
    </source>
</reference>
<proteinExistence type="inferred from homology"/>
<evidence type="ECO:0000313" key="9">
    <source>
        <dbReference type="EMBL" id="KAL2722302.1"/>
    </source>
</evidence>
<feature type="region of interest" description="Disordered" evidence="8">
    <location>
        <begin position="120"/>
        <end position="170"/>
    </location>
</feature>
<feature type="region of interest" description="Disordered" evidence="8">
    <location>
        <begin position="20"/>
        <end position="76"/>
    </location>
</feature>
<feature type="region of interest" description="Disordered" evidence="8">
    <location>
        <begin position="350"/>
        <end position="377"/>
    </location>
</feature>
<comment type="caution">
    <text evidence="9">The sequence shown here is derived from an EMBL/GenBank/DDBJ whole genome shotgun (WGS) entry which is preliminary data.</text>
</comment>
<organism evidence="9 10">
    <name type="scientific">Vespula squamosa</name>
    <name type="common">Southern yellow jacket</name>
    <name type="synonym">Wasp</name>
    <dbReference type="NCBI Taxonomy" id="30214"/>
    <lineage>
        <taxon>Eukaryota</taxon>
        <taxon>Metazoa</taxon>
        <taxon>Ecdysozoa</taxon>
        <taxon>Arthropoda</taxon>
        <taxon>Hexapoda</taxon>
        <taxon>Insecta</taxon>
        <taxon>Pterygota</taxon>
        <taxon>Neoptera</taxon>
        <taxon>Endopterygota</taxon>
        <taxon>Hymenoptera</taxon>
        <taxon>Apocrita</taxon>
        <taxon>Aculeata</taxon>
        <taxon>Vespoidea</taxon>
        <taxon>Vespidae</taxon>
        <taxon>Vespinae</taxon>
        <taxon>Vespula</taxon>
    </lineage>
</organism>
<feature type="compositionally biased region" description="Basic and acidic residues" evidence="8">
    <location>
        <begin position="400"/>
        <end position="422"/>
    </location>
</feature>
<evidence type="ECO:0000256" key="2">
    <source>
        <dbReference type="ARBA" id="ARBA00008409"/>
    </source>
</evidence>
<keyword evidence="7" id="KW-0539">Nucleus</keyword>
<accession>A0ABD2APR3</accession>
<dbReference type="Proteomes" id="UP001607302">
    <property type="component" value="Unassembled WGS sequence"/>
</dbReference>
<dbReference type="InterPro" id="IPR024872">
    <property type="entry name" value="HEXIM"/>
</dbReference>
<feature type="region of interest" description="Disordered" evidence="8">
    <location>
        <begin position="400"/>
        <end position="425"/>
    </location>
</feature>
<sequence>MSTCATVNRPILVNITNMEDQSAKETTEKASDGIEDGVHDAKGVKEVSTPAASSLLSSRQVSRSSGENADTKGRHNGKNVYDIDLKLCRVNFSEIIVCRYIDKNLSSLWPKSLIRRCGKFESGSGSGDQDGGTQEDGSDIVTKKRKTRRGKPKHKKLKPYPKQQLSYQQRARCRSIGRLAKTGRQIRAPYNTTQFLMDDHSDLPDLDQKLSIAASSDFGVTTFQKPPAPSRTRDSSFSIDSDEDYFYSSPEDEEEFLTKEFSSAYEDLHAERLSTLSKSELIQEYLQLEAKVDLLTKRLRGKNINQTEDKEIDNKNGITTESEVAKKLKICQQHIDDLLKQNEQLKRENEALRAQRHGSSVSSVDSESDSDSTSNGNRSICSCPLRNTEYSPEHVSCKCRQENSDKDSSSECSTDSKSDCSDITRSTTSTPPIIVTNGHRSFGICLHQIMLLDLLFYQNAINYSTNFYYNRHVGLFLLKNEILSLSLHNDEMSVIFYDVPILASLFDYIILINEIKIENVDIRLIDNLVHLYLKSQMITINKLYELIMFNTYLNHINNGMCLINISDIN</sequence>
<comment type="subcellular location">
    <subcellularLocation>
        <location evidence="1">Nucleus</location>
    </subcellularLocation>
</comment>
<gene>
    <name evidence="9" type="ORF">V1478_009165</name>
</gene>
<evidence type="ECO:0000256" key="8">
    <source>
        <dbReference type="SAM" id="MobiDB-lite"/>
    </source>
</evidence>
<keyword evidence="3" id="KW-0678">Repressor</keyword>
<keyword evidence="5" id="KW-0175">Coiled coil</keyword>
<dbReference type="PANTHER" id="PTHR13469:SF8">
    <property type="entry name" value="HEXIM P-TEFB COMPLEX SUBUNIT 1"/>
    <property type="match status" value="1"/>
</dbReference>
<dbReference type="Pfam" id="PF15313">
    <property type="entry name" value="HEXIM"/>
    <property type="match status" value="1"/>
</dbReference>
<feature type="compositionally biased region" description="Basic and acidic residues" evidence="8">
    <location>
        <begin position="21"/>
        <end position="45"/>
    </location>
</feature>
<name>A0ABD2APR3_VESSQ</name>
<feature type="compositionally biased region" description="Basic residues" evidence="8">
    <location>
        <begin position="143"/>
        <end position="159"/>
    </location>
</feature>
<dbReference type="EMBL" id="JAUDFV010000141">
    <property type="protein sequence ID" value="KAL2722302.1"/>
    <property type="molecule type" value="Genomic_DNA"/>
</dbReference>
<keyword evidence="4" id="KW-0805">Transcription regulation</keyword>
<dbReference type="Gene3D" id="6.10.250.2910">
    <property type="match status" value="1"/>
</dbReference>
<evidence type="ECO:0000256" key="4">
    <source>
        <dbReference type="ARBA" id="ARBA00023015"/>
    </source>
</evidence>
<dbReference type="PRINTS" id="PR02094">
    <property type="entry name" value="HEXIMFAMILY"/>
</dbReference>
<keyword evidence="10" id="KW-1185">Reference proteome</keyword>
<keyword evidence="6" id="KW-0804">Transcription</keyword>
<dbReference type="PANTHER" id="PTHR13469">
    <property type="entry name" value="HEXAMETHYLENE BISACETAMIDE INDUCIBLE 1"/>
    <property type="match status" value="1"/>
</dbReference>
<evidence type="ECO:0000256" key="5">
    <source>
        <dbReference type="ARBA" id="ARBA00023054"/>
    </source>
</evidence>
<evidence type="ECO:0000313" key="10">
    <source>
        <dbReference type="Proteomes" id="UP001607302"/>
    </source>
</evidence>
<evidence type="ECO:0000256" key="6">
    <source>
        <dbReference type="ARBA" id="ARBA00023163"/>
    </source>
</evidence>